<evidence type="ECO:0000313" key="2">
    <source>
        <dbReference type="EMBL" id="AMN30945.1"/>
    </source>
</evidence>
<dbReference type="CDD" id="cd06503">
    <property type="entry name" value="ATP-synt_Fo_b"/>
    <property type="match status" value="1"/>
</dbReference>
<dbReference type="EMBL" id="CP013615">
    <property type="protein sequence ID" value="AMN30945.1"/>
    <property type="molecule type" value="Genomic_DNA"/>
</dbReference>
<reference evidence="2 3" key="1">
    <citation type="journal article" date="2016" name="PLoS ONE">
        <title>Plasmid Characterization and Chromosome Analysis of Two netF+ Clostridium perfringens Isolates Associated with Foal and Canine Necrotizing Enteritis.</title>
        <authorList>
            <person name="Mehdizadeh Gohari I."/>
            <person name="Kropinski A.M."/>
            <person name="Weese S.J."/>
            <person name="Parreira V.R."/>
            <person name="Whitehead A.E."/>
            <person name="Boerlin P."/>
            <person name="Prescott J.F."/>
        </authorList>
    </citation>
    <scope>NUCLEOTIDE SEQUENCE [LARGE SCALE GENOMIC DNA]</scope>
    <source>
        <strain evidence="2 3">JP838</strain>
        <plasmid evidence="3">Plasmid pJFP838A</plasmid>
    </source>
</reference>
<keyword evidence="2" id="KW-0614">Plasmid</keyword>
<accession>A0A140GQY6</accession>
<dbReference type="Gene3D" id="3.40.50.300">
    <property type="entry name" value="P-loop containing nucleotide triphosphate hydrolases"/>
    <property type="match status" value="1"/>
</dbReference>
<geneLocation type="plasmid" evidence="2 3">
    <name>pJFP838A</name>
</geneLocation>
<organism evidence="2 3">
    <name type="scientific">Clostridium perfringens</name>
    <dbReference type="NCBI Taxonomy" id="1502"/>
    <lineage>
        <taxon>Bacteria</taxon>
        <taxon>Bacillati</taxon>
        <taxon>Bacillota</taxon>
        <taxon>Clostridia</taxon>
        <taxon>Eubacteriales</taxon>
        <taxon>Clostridiaceae</taxon>
        <taxon>Clostridium</taxon>
    </lineage>
</organism>
<dbReference type="RefSeq" id="WP_061429555.1">
    <property type="nucleotide sequence ID" value="NZ_CATNZX010000001.1"/>
</dbReference>
<dbReference type="InterPro" id="IPR027417">
    <property type="entry name" value="P-loop_NTPase"/>
</dbReference>
<dbReference type="PATRIC" id="fig|1502.177.peg.3235"/>
<dbReference type="Proteomes" id="UP000070260">
    <property type="component" value="Plasmid pJFP838A"/>
</dbReference>
<name>A0A140GQY6_CLOPF</name>
<gene>
    <name evidence="2" type="ORF">JFP838_pA0029</name>
</gene>
<feature type="coiled-coil region" evidence="1">
    <location>
        <begin position="224"/>
        <end position="303"/>
    </location>
</feature>
<evidence type="ECO:0000313" key="3">
    <source>
        <dbReference type="Proteomes" id="UP000070260"/>
    </source>
</evidence>
<dbReference type="SUPFAM" id="SSF52540">
    <property type="entry name" value="P-loop containing nucleoside triphosphate hydrolases"/>
    <property type="match status" value="1"/>
</dbReference>
<dbReference type="AlphaFoldDB" id="A0A140GQY6"/>
<keyword evidence="1" id="KW-0175">Coiled coil</keyword>
<proteinExistence type="predicted"/>
<evidence type="ECO:0000256" key="1">
    <source>
        <dbReference type="SAM" id="Coils"/>
    </source>
</evidence>
<sequence>MKKIFLAIGHIQFEKALERKFGSDTRKVGVTDYREGIVRGVEQYLPDIVIIREGLPGNVPILDVIYELKNKYSKLRIIFMSNDRVQGDKFLACLVNYGVYDILVGTTVNINAVLNLIDNPNELKDVSQFQPKFKLNESDNELLFEAPAQKVEKVEVVKYIDNTSINDKDDSLSTISDLDNDIKIEKVSDEEVLEINDLETFSFEKMEDDNSSNIDEEKIKQEILRKSEQEKQRAIKIAEMEKQEALRKAEIEKQEAIKRAKEETQNKINEELRKKELEIKREKKQMMEEVKERDRQLNKLQSQVQNMPVKNVEVNGKQKIISFLGGKHGVGNTQVAFNTAINLALNGYKVLYLEFSNNLSTIGYLYQMNNHKHGIDTALKKMSMNEFDEIDNAIINMGKLKNNVLKSDPLFNSYNKMPDCLDIMLVSDRYIEENHYYLRKEDFDSDLLKELYFYLMYQKSYDYLILDLTGDVNENILNTSILYSTKVLCTISQDVHTISSTIIRVNYMNKNRINLRDKLYYIINRFDSKISLSVEDIKSWLGTNIPCNVITTIDDYNKLFSDSNYMGIPILFNSPGKQIKRAFNDIESVLKM</sequence>
<protein>
    <submittedName>
        <fullName evidence="2">Putative ATPase</fullName>
    </submittedName>
</protein>